<dbReference type="PRINTS" id="PR00379">
    <property type="entry name" value="INTEIN"/>
</dbReference>
<dbReference type="InterPro" id="IPR003586">
    <property type="entry name" value="Hint_dom_C"/>
</dbReference>
<dbReference type="SUPFAM" id="SSF51998">
    <property type="entry name" value="PFL-like glycyl radical enzymes"/>
    <property type="match status" value="1"/>
</dbReference>
<keyword evidence="4 11" id="KW-0547">Nucleotide-binding</keyword>
<protein>
    <recommendedName>
        <fullName evidence="2 12">Ribonucleoside-diphosphate reductase</fullName>
        <ecNumber evidence="2 12">1.17.4.1</ecNumber>
    </recommendedName>
</protein>
<dbReference type="CDD" id="cd00081">
    <property type="entry name" value="Hint"/>
    <property type="match status" value="1"/>
</dbReference>
<dbReference type="SUPFAM" id="SSF48168">
    <property type="entry name" value="R1 subunit of ribonucleotide reductase, N-terminal domain"/>
    <property type="match status" value="1"/>
</dbReference>
<organism evidence="15 16">
    <name type="scientific">Pyrobaculum aerophilum</name>
    <dbReference type="NCBI Taxonomy" id="13773"/>
    <lineage>
        <taxon>Archaea</taxon>
        <taxon>Thermoproteota</taxon>
        <taxon>Thermoprotei</taxon>
        <taxon>Thermoproteales</taxon>
        <taxon>Thermoproteaceae</taxon>
        <taxon>Pyrobaculum</taxon>
    </lineage>
</organism>
<evidence type="ECO:0000256" key="1">
    <source>
        <dbReference type="ARBA" id="ARBA00001922"/>
    </source>
</evidence>
<dbReference type="InterPro" id="IPR004042">
    <property type="entry name" value="Intein_endonuc_central"/>
</dbReference>
<dbReference type="InterPro" id="IPR030934">
    <property type="entry name" value="Intein_C"/>
</dbReference>
<comment type="cofactor">
    <cofactor evidence="1">
        <name>adenosylcob(III)alamin</name>
        <dbReference type="ChEBI" id="CHEBI:18408"/>
    </cofactor>
</comment>
<dbReference type="EC" id="1.17.4.1" evidence="2 12"/>
<comment type="function">
    <text evidence="12">Provides the precursors necessary for DNA synthesis. Catalyzes the biosynthesis of deoxyribonucleotides from the corresponding ribonucleotides.</text>
</comment>
<comment type="caution">
    <text evidence="15">The sequence shown here is derived from an EMBL/GenBank/DDBJ whole genome shotgun (WGS) entry which is preliminary data.</text>
</comment>
<evidence type="ECO:0000313" key="16">
    <source>
        <dbReference type="Proteomes" id="UP000256877"/>
    </source>
</evidence>
<dbReference type="NCBIfam" id="TIGR01445">
    <property type="entry name" value="intein_Nterm"/>
    <property type="match status" value="1"/>
</dbReference>
<dbReference type="SMART" id="SM00305">
    <property type="entry name" value="HintC"/>
    <property type="match status" value="1"/>
</dbReference>
<dbReference type="SMART" id="SM00306">
    <property type="entry name" value="HintN"/>
    <property type="match status" value="1"/>
</dbReference>
<evidence type="ECO:0000256" key="11">
    <source>
        <dbReference type="PROSITE-ProRule" id="PRU00492"/>
    </source>
</evidence>
<dbReference type="Pfam" id="PF02867">
    <property type="entry name" value="Ribonuc_red_lgC"/>
    <property type="match status" value="1"/>
</dbReference>
<dbReference type="Gene3D" id="3.10.28.10">
    <property type="entry name" value="Homing endonucleases"/>
    <property type="match status" value="1"/>
</dbReference>
<dbReference type="GO" id="GO:0004748">
    <property type="term" value="F:ribonucleoside-diphosphate reductase activity, thioredoxin disulfide as acceptor"/>
    <property type="evidence" value="ECO:0007669"/>
    <property type="project" value="UniProtKB-EC"/>
</dbReference>
<dbReference type="InterPro" id="IPR013509">
    <property type="entry name" value="RNR_lsu_N"/>
</dbReference>
<keyword evidence="3" id="KW-0846">Cobalamin</keyword>
<evidence type="ECO:0000259" key="13">
    <source>
        <dbReference type="PROSITE" id="PS50819"/>
    </source>
</evidence>
<name>A0A371R2Q1_9CREN</name>
<dbReference type="GO" id="GO:0005524">
    <property type="term" value="F:ATP binding"/>
    <property type="evidence" value="ECO:0007669"/>
    <property type="project" value="UniProtKB-UniRule"/>
</dbReference>
<evidence type="ECO:0000256" key="6">
    <source>
        <dbReference type="ARBA" id="ARBA00022840"/>
    </source>
</evidence>
<dbReference type="InterPro" id="IPR036844">
    <property type="entry name" value="Hint_dom_sf"/>
</dbReference>
<dbReference type="Gene3D" id="2.170.16.10">
    <property type="entry name" value="Hedgehog/Intein (Hint) domain"/>
    <property type="match status" value="1"/>
</dbReference>
<evidence type="ECO:0000256" key="3">
    <source>
        <dbReference type="ARBA" id="ARBA00022628"/>
    </source>
</evidence>
<dbReference type="Proteomes" id="UP000256877">
    <property type="component" value="Unassembled WGS sequence"/>
</dbReference>
<dbReference type="Pfam" id="PF14528">
    <property type="entry name" value="LAGLIDADG_3"/>
    <property type="match status" value="1"/>
</dbReference>
<dbReference type="PANTHER" id="PTHR43371">
    <property type="entry name" value="VITAMIN B12-DEPENDENT RIBONUCLEOTIDE REDUCTASE"/>
    <property type="match status" value="1"/>
</dbReference>
<dbReference type="Pfam" id="PF14890">
    <property type="entry name" value="Intein_splicing"/>
    <property type="match status" value="1"/>
</dbReference>
<proteinExistence type="inferred from homology"/>
<evidence type="ECO:0000256" key="9">
    <source>
        <dbReference type="ARBA" id="ARBA00023116"/>
    </source>
</evidence>
<evidence type="ECO:0000256" key="5">
    <source>
        <dbReference type="ARBA" id="ARBA00022813"/>
    </source>
</evidence>
<dbReference type="AlphaFoldDB" id="A0A371R2Q1"/>
<evidence type="ECO:0000256" key="8">
    <source>
        <dbReference type="ARBA" id="ARBA00023002"/>
    </source>
</evidence>
<comment type="similarity">
    <text evidence="12">Belongs to the ribonucleoside diphosphate reductase large chain family.</text>
</comment>
<dbReference type="SUPFAM" id="SSF51294">
    <property type="entry name" value="Hedgehog/intein (Hint) domain"/>
    <property type="match status" value="1"/>
</dbReference>
<comment type="catalytic activity">
    <reaction evidence="12">
        <text>a 2'-deoxyribonucleoside 5'-diphosphate + [thioredoxin]-disulfide + H2O = a ribonucleoside 5'-diphosphate + [thioredoxin]-dithiol</text>
        <dbReference type="Rhea" id="RHEA:23252"/>
        <dbReference type="Rhea" id="RHEA-COMP:10698"/>
        <dbReference type="Rhea" id="RHEA-COMP:10700"/>
        <dbReference type="ChEBI" id="CHEBI:15377"/>
        <dbReference type="ChEBI" id="CHEBI:29950"/>
        <dbReference type="ChEBI" id="CHEBI:50058"/>
        <dbReference type="ChEBI" id="CHEBI:57930"/>
        <dbReference type="ChEBI" id="CHEBI:73316"/>
        <dbReference type="EC" id="1.17.4.1"/>
    </reaction>
</comment>
<keyword evidence="9 12" id="KW-0215">Deoxyribonucleotide synthesis</keyword>
<dbReference type="GO" id="GO:0031419">
    <property type="term" value="F:cobalamin binding"/>
    <property type="evidence" value="ECO:0007669"/>
    <property type="project" value="UniProtKB-KW"/>
</dbReference>
<dbReference type="RefSeq" id="WP_116430532.1">
    <property type="nucleotide sequence ID" value="NZ_NMUF01000021.1"/>
</dbReference>
<keyword evidence="8 12" id="KW-0560">Oxidoreductase</keyword>
<dbReference type="OrthoDB" id="6188at2157"/>
<dbReference type="PROSITE" id="PS50818">
    <property type="entry name" value="INTEIN_C_TER"/>
    <property type="match status" value="1"/>
</dbReference>
<dbReference type="GO" id="GO:0009263">
    <property type="term" value="P:deoxyribonucleotide biosynthetic process"/>
    <property type="evidence" value="ECO:0007669"/>
    <property type="project" value="UniProtKB-KW"/>
</dbReference>
<dbReference type="GO" id="GO:0016539">
    <property type="term" value="P:intein-mediated protein splicing"/>
    <property type="evidence" value="ECO:0007669"/>
    <property type="project" value="InterPro"/>
</dbReference>
<dbReference type="PROSITE" id="PS51161">
    <property type="entry name" value="ATP_CONE"/>
    <property type="match status" value="1"/>
</dbReference>
<evidence type="ECO:0000256" key="2">
    <source>
        <dbReference type="ARBA" id="ARBA00012274"/>
    </source>
</evidence>
<dbReference type="Gene3D" id="3.20.70.20">
    <property type="match status" value="2"/>
</dbReference>
<dbReference type="InterPro" id="IPR006142">
    <property type="entry name" value="INTEIN"/>
</dbReference>
<keyword evidence="7" id="KW-0651">Protein splicing</keyword>
<keyword evidence="5" id="KW-0068">Autocatalytic cleavage</keyword>
<feature type="domain" description="DOD-type homing endonuclease" evidence="13">
    <location>
        <begin position="588"/>
        <end position="728"/>
    </location>
</feature>
<dbReference type="InterPro" id="IPR005144">
    <property type="entry name" value="ATP-cone_dom"/>
</dbReference>
<dbReference type="EMBL" id="NMUF01000021">
    <property type="protein sequence ID" value="RFA98035.1"/>
    <property type="molecule type" value="Genomic_DNA"/>
</dbReference>
<dbReference type="Pfam" id="PF00317">
    <property type="entry name" value="Ribonuc_red_lgN"/>
    <property type="match status" value="1"/>
</dbReference>
<dbReference type="PROSITE" id="PS50819">
    <property type="entry name" value="INTEIN_ENDONUCLEASE"/>
    <property type="match status" value="1"/>
</dbReference>
<gene>
    <name evidence="15" type="ORF">CGL52_08245</name>
</gene>
<evidence type="ECO:0000259" key="14">
    <source>
        <dbReference type="PROSITE" id="PS51161"/>
    </source>
</evidence>
<evidence type="ECO:0000313" key="15">
    <source>
        <dbReference type="EMBL" id="RFA98035.1"/>
    </source>
</evidence>
<dbReference type="InterPro" id="IPR008926">
    <property type="entry name" value="RNR_R1-su_N"/>
</dbReference>
<reference evidence="15 16" key="1">
    <citation type="submission" date="2017-07" db="EMBL/GenBank/DDBJ databases">
        <title>Draft genome sequence of aerobic hyperthermophilic archaea, Pyrobaculum aerophilum YKB31 and YKB32.</title>
        <authorList>
            <person name="Mochizuki T."/>
            <person name="Berliner A.J."/>
            <person name="Yoshida-Takashima Y."/>
            <person name="Takaki Y."/>
            <person name="Nunoura T."/>
            <person name="Takai K."/>
        </authorList>
    </citation>
    <scope>NUCLEOTIDE SEQUENCE [LARGE SCALE GENOMIC DNA]</scope>
    <source>
        <strain evidence="15 16">YKB32</strain>
    </source>
</reference>
<dbReference type="PROSITE" id="PS50817">
    <property type="entry name" value="INTEIN_N_TER"/>
    <property type="match status" value="1"/>
</dbReference>
<dbReference type="GO" id="GO:0004519">
    <property type="term" value="F:endonuclease activity"/>
    <property type="evidence" value="ECO:0007669"/>
    <property type="project" value="InterPro"/>
</dbReference>
<dbReference type="InterPro" id="IPR050862">
    <property type="entry name" value="RdRp_reductase_class-2"/>
</dbReference>
<evidence type="ECO:0000256" key="7">
    <source>
        <dbReference type="ARBA" id="ARBA00023000"/>
    </source>
</evidence>
<accession>A0A371R2Q1</accession>
<dbReference type="InterPro" id="IPR003587">
    <property type="entry name" value="Hint_dom_N"/>
</dbReference>
<dbReference type="InterPro" id="IPR004860">
    <property type="entry name" value="LAGLIDADG_dom"/>
</dbReference>
<feature type="domain" description="ATP-cone" evidence="14">
    <location>
        <begin position="2"/>
        <end position="87"/>
    </location>
</feature>
<keyword evidence="6 11" id="KW-0067">ATP-binding</keyword>
<dbReference type="InterPro" id="IPR000788">
    <property type="entry name" value="RNR_lg_C"/>
</dbReference>
<dbReference type="SUPFAM" id="SSF55608">
    <property type="entry name" value="Homing endonucleases"/>
    <property type="match status" value="1"/>
</dbReference>
<dbReference type="InterPro" id="IPR027434">
    <property type="entry name" value="Homing_endonucl"/>
</dbReference>
<dbReference type="InterPro" id="IPR006141">
    <property type="entry name" value="Intein_N"/>
</dbReference>
<dbReference type="PANTHER" id="PTHR43371:SF1">
    <property type="entry name" value="RIBONUCLEOSIDE-DIPHOSPHATE REDUCTASE"/>
    <property type="match status" value="1"/>
</dbReference>
<dbReference type="UniPathway" id="UPA00326"/>
<dbReference type="NCBIfam" id="TIGR01443">
    <property type="entry name" value="intein_Cterm"/>
    <property type="match status" value="1"/>
</dbReference>
<evidence type="ECO:0000256" key="12">
    <source>
        <dbReference type="RuleBase" id="RU003410"/>
    </source>
</evidence>
<sequence>MPTVIKLDGRREPFSHDKLKLSVIRAGLDVGVEVNGAVEVSVNRDVGTWELADMVQLELLRRAIDKPELALVAKAHLLGRIYKETFGKDFLKTKTGYRERAIARFKSLIEAGLLKPEAIEALSAFEPRPDFDRSLSYNALRLFTNGNYALRDQNFRLAETPSMAAWRVATAVARELERAKLYYDYITQLKIVPASPFWFNAWTRKEMFASCFTLEVEDCLSSITHPGRYCIYDALAYSGIIQQLGGGVGYDFSLLRPEGDVVRGSVGVASGPVSFMRLFDANVDVIKQGGKRRGAQMGTLHVWHPDIRKFIKAKTGELKDAHLQNFNISVFVDDTFMEKALGVDGDPKYKLINPRVFYDKTGKKAVEFVDVHKEAQVPKEAVWGEVDARQLFGEIAHGAWDSGDPGLIFKSNLNASNPLLGEEIEISNYRFTYIWRSVNPCVTGDTRVLTTEGYLKISEVYRRAKERGEVFLISEGVEKDGDPRGYATYVVVPLLRIRTDGRTEQVPLPVKSGVLKVGSKDVYRVITKEGFEIKATGDHKLLVVNAIGEYEWRRVDELKPGDRLVVSIVDVSGADVGKDTMPASVAYLLGRVIGDGSIVVDKYNRPRIYVYFGKEELEEALALVDMLKTEFGSDISYSLHEKRTEIALEIFGTVARAIASMVPELIHMRRDKPIPEIIFESKPSIVKWFLRGLFDADGTIDGDHAIRLTSASRRLLQDVQQLLLLFGIYSVIYTRRRKGGVFKYVTKSGEERIYKGSETYYELVIKNESRCRFIEKIGLSPRKVAKISLKKCKREKAYATVVNVEYIGREVVYDFGVPDYHRYIAEGIVSHNCAETVQNPFEVCNLTHINLVKFVKENCAGGSFEEKLGCIDWEGLAQAARVGTRYLDDAIERSRTGIKIIDEMNSATRKNGLGIMGFAELLIKLGIPYASWEAVELINRIMGWIYVNALDESAELARERGPFKFFEKSVYARGEIPVLKFQDFVWRRWERIKRVYPKELQEAGDRLRDITMRTREWLRPYLERLADKVRGGVRNSVVLSIAPTGRTSILAGTTSGVEPVFALAFLRNVTVGTLIEYYEPGIEWLKARGYWTPQVRKVVEETGMLRDAPVPDAAKHLLATAMEIGWLWHVLMQASAQQWVDQGISKTINMPANAPQEDVYWAFAFAWAVGVKGITVYRDKSKSVQVIYTGLKQDIKKRLAEAKIVVRPLALETSIEEVAEQAKLKALEEGKDPYCKTGECG</sequence>
<keyword evidence="10" id="KW-0170">Cobalt</keyword>
<evidence type="ECO:0000256" key="10">
    <source>
        <dbReference type="ARBA" id="ARBA00023285"/>
    </source>
</evidence>
<evidence type="ECO:0000256" key="4">
    <source>
        <dbReference type="ARBA" id="ARBA00022741"/>
    </source>
</evidence>